<dbReference type="Proteomes" id="UP000247523">
    <property type="component" value="Unassembled WGS sequence"/>
</dbReference>
<organism evidence="1 2">
    <name type="scientific">Lachnotalea glycerini</name>
    <dbReference type="NCBI Taxonomy" id="1763509"/>
    <lineage>
        <taxon>Bacteria</taxon>
        <taxon>Bacillati</taxon>
        <taxon>Bacillota</taxon>
        <taxon>Clostridia</taxon>
        <taxon>Lachnospirales</taxon>
        <taxon>Lachnospiraceae</taxon>
        <taxon>Lachnotalea</taxon>
    </lineage>
</organism>
<evidence type="ECO:0000313" key="1">
    <source>
        <dbReference type="EMBL" id="PXV85926.1"/>
    </source>
</evidence>
<dbReference type="EMBL" id="QICS01000014">
    <property type="protein sequence ID" value="PXV85926.1"/>
    <property type="molecule type" value="Genomic_DNA"/>
</dbReference>
<dbReference type="SUPFAM" id="SSF52058">
    <property type="entry name" value="L domain-like"/>
    <property type="match status" value="1"/>
</dbReference>
<proteinExistence type="predicted"/>
<dbReference type="InterPro" id="IPR026906">
    <property type="entry name" value="LRR_5"/>
</dbReference>
<accession>A0A318ERY7</accession>
<evidence type="ECO:0000313" key="2">
    <source>
        <dbReference type="Proteomes" id="UP000247523"/>
    </source>
</evidence>
<dbReference type="InterPro" id="IPR032675">
    <property type="entry name" value="LRR_dom_sf"/>
</dbReference>
<comment type="caution">
    <text evidence="1">The sequence shown here is derived from an EMBL/GenBank/DDBJ whole genome shotgun (WGS) entry which is preliminary data.</text>
</comment>
<dbReference type="RefSeq" id="WP_170123061.1">
    <property type="nucleotide sequence ID" value="NZ_QICS01000014.1"/>
</dbReference>
<dbReference type="PANTHER" id="PTHR45661">
    <property type="entry name" value="SURFACE ANTIGEN"/>
    <property type="match status" value="1"/>
</dbReference>
<protein>
    <submittedName>
        <fullName evidence="1">Leucine rich repeat (LRR) protein</fullName>
    </submittedName>
</protein>
<reference evidence="1 2" key="1">
    <citation type="submission" date="2018-05" db="EMBL/GenBank/DDBJ databases">
        <title>Genomic Encyclopedia of Type Strains, Phase IV (KMG-IV): sequencing the most valuable type-strain genomes for metagenomic binning, comparative biology and taxonomic classification.</title>
        <authorList>
            <person name="Goeker M."/>
        </authorList>
    </citation>
    <scope>NUCLEOTIDE SEQUENCE [LARGE SCALE GENOMIC DNA]</scope>
    <source>
        <strain evidence="1 2">DSM 28816</strain>
    </source>
</reference>
<dbReference type="AlphaFoldDB" id="A0A318ERY7"/>
<gene>
    <name evidence="1" type="ORF">C8E03_1143</name>
</gene>
<dbReference type="Gene3D" id="3.80.10.10">
    <property type="entry name" value="Ribonuclease Inhibitor"/>
    <property type="match status" value="2"/>
</dbReference>
<dbReference type="InterPro" id="IPR053139">
    <property type="entry name" value="Surface_bspA-like"/>
</dbReference>
<dbReference type="Pfam" id="PF13306">
    <property type="entry name" value="LRR_5"/>
    <property type="match status" value="2"/>
</dbReference>
<sequence length="327" mass="35337">MKKYLNILLSLSILNLLIIALIWPASTVNAATRFKFVDSNNITWEFTLYGGSATDVRLASSASGTLTVPSTLDGYPVTSVAGVNTSVTFLQSYGKSVTAVIFPDTLEEIKDYALYNVDNITSVNIPNSVTKIGAYALANMDQVTSLSLPNSIKYIGAYAFANNCFTKLTIPGSVTFLGGNLCQSSKLQSVIFQEGVTAIPAYCFLSCASLTSVSIPNTVTEIPSDCFNRCTTLRKISIPDSIKAIQIGAFAYCTYLREVILGSNVATIGSRAFYECDGLGSLYVLNKNVQIYDNAETISTAPLIRCYKGSTMDAYATKYGRVVKYLE</sequence>
<dbReference type="PANTHER" id="PTHR45661:SF3">
    <property type="entry name" value="IG-LIKE DOMAIN-CONTAINING PROTEIN"/>
    <property type="match status" value="1"/>
</dbReference>
<name>A0A318ERY7_9FIRM</name>